<protein>
    <recommendedName>
        <fullName evidence="1">Glycosyltransferase 2-like domain-containing protein</fullName>
    </recommendedName>
</protein>
<name>A0A271KGP8_9HYPH</name>
<dbReference type="Gene3D" id="3.90.550.10">
    <property type="entry name" value="Spore Coat Polysaccharide Biosynthesis Protein SpsA, Chain A"/>
    <property type="match status" value="1"/>
</dbReference>
<dbReference type="Pfam" id="PF00535">
    <property type="entry name" value="Glycos_transf_2"/>
    <property type="match status" value="1"/>
</dbReference>
<dbReference type="EMBL" id="NPKH01000020">
    <property type="protein sequence ID" value="PAP94850.1"/>
    <property type="molecule type" value="Genomic_DNA"/>
</dbReference>
<comment type="caution">
    <text evidence="2">The sequence shown here is derived from an EMBL/GenBank/DDBJ whole genome shotgun (WGS) entry which is preliminary data.</text>
</comment>
<sequence>MGTTPMPLISVITPFLNVERFLPDAIESVRVQTFTDWEMLLIDDGSSDGSVAIAVAAATGDPRIRFIRSNGQRRGAAAARNAGIAAASGMFFTFLDGDDIFEPEKFETELAIFDAHPRAKVLYGPTLWWFPDEPHRNWTDSMPRQSGRLHMPPDLLDQVIVRQRAHVPCICSIMVHREALVAVGGFDEAFELYEDQTLLVKLLLRYPVFVTSTPTGRYRQHLDSTSAKATASGIYDRLRPHAARIGFLEWVEMHASASGLMTPELQRALRFAFARYPAQRRPLTLRDRFDLAIEAGRWFARRLTPRRTLSKVFKLLTRARK</sequence>
<keyword evidence="3" id="KW-1185">Reference proteome</keyword>
<reference evidence="2 3" key="1">
    <citation type="submission" date="2017-08" db="EMBL/GenBank/DDBJ databases">
        <title>Mesorhizobium wenxinae sp. nov., a novel rhizobial species isolated from root nodules of chickpea (Cicer arietinum L.).</title>
        <authorList>
            <person name="Zhang J."/>
        </authorList>
    </citation>
    <scope>NUCLEOTIDE SEQUENCE [LARGE SCALE GENOMIC DNA]</scope>
    <source>
        <strain evidence="3">WYCCWR 10019</strain>
    </source>
</reference>
<feature type="domain" description="Glycosyltransferase 2-like" evidence="1">
    <location>
        <begin position="10"/>
        <end position="180"/>
    </location>
</feature>
<dbReference type="OrthoDB" id="7265025at2"/>
<evidence type="ECO:0000313" key="3">
    <source>
        <dbReference type="Proteomes" id="UP000215931"/>
    </source>
</evidence>
<dbReference type="PANTHER" id="PTHR43685">
    <property type="entry name" value="GLYCOSYLTRANSFERASE"/>
    <property type="match status" value="1"/>
</dbReference>
<dbReference type="Proteomes" id="UP000215931">
    <property type="component" value="Unassembled WGS sequence"/>
</dbReference>
<dbReference type="InterPro" id="IPR001173">
    <property type="entry name" value="Glyco_trans_2-like"/>
</dbReference>
<dbReference type="InterPro" id="IPR029044">
    <property type="entry name" value="Nucleotide-diphossugar_trans"/>
</dbReference>
<organism evidence="2 3">
    <name type="scientific">Mesorhizobium wenxiniae</name>
    <dbReference type="NCBI Taxonomy" id="2014805"/>
    <lineage>
        <taxon>Bacteria</taxon>
        <taxon>Pseudomonadati</taxon>
        <taxon>Pseudomonadota</taxon>
        <taxon>Alphaproteobacteria</taxon>
        <taxon>Hyphomicrobiales</taxon>
        <taxon>Phyllobacteriaceae</taxon>
        <taxon>Mesorhizobium</taxon>
    </lineage>
</organism>
<dbReference type="SUPFAM" id="SSF53448">
    <property type="entry name" value="Nucleotide-diphospho-sugar transferases"/>
    <property type="match status" value="1"/>
</dbReference>
<dbReference type="InterPro" id="IPR050834">
    <property type="entry name" value="Glycosyltransf_2"/>
</dbReference>
<accession>A0A271KGP8</accession>
<dbReference type="AlphaFoldDB" id="A0A271KGP8"/>
<gene>
    <name evidence="2" type="ORF">CIT31_12025</name>
</gene>
<evidence type="ECO:0000313" key="2">
    <source>
        <dbReference type="EMBL" id="PAP94850.1"/>
    </source>
</evidence>
<proteinExistence type="predicted"/>
<dbReference type="PANTHER" id="PTHR43685:SF11">
    <property type="entry name" value="GLYCOSYLTRANSFERASE TAGX-RELATED"/>
    <property type="match status" value="1"/>
</dbReference>
<evidence type="ECO:0000259" key="1">
    <source>
        <dbReference type="Pfam" id="PF00535"/>
    </source>
</evidence>